<protein>
    <submittedName>
        <fullName evidence="2">Trehalose synthase</fullName>
    </submittedName>
</protein>
<organism evidence="2 3">
    <name type="scientific">Mycoplasmopsis edwardii</name>
    <dbReference type="NCBI Taxonomy" id="53558"/>
    <lineage>
        <taxon>Bacteria</taxon>
        <taxon>Bacillati</taxon>
        <taxon>Mycoplasmatota</taxon>
        <taxon>Mycoplasmoidales</taxon>
        <taxon>Metamycoplasmataceae</taxon>
        <taxon>Mycoplasmopsis</taxon>
    </lineage>
</organism>
<accession>A0A3B0PIV8</accession>
<sequence>MEAFIDFLSEAHENGIKVYIDLVFNHTSYEHPW</sequence>
<dbReference type="SUPFAM" id="SSF51445">
    <property type="entry name" value="(Trans)glycosidases"/>
    <property type="match status" value="1"/>
</dbReference>
<dbReference type="GO" id="GO:0005975">
    <property type="term" value="P:carbohydrate metabolic process"/>
    <property type="evidence" value="ECO:0007669"/>
    <property type="project" value="InterPro"/>
</dbReference>
<evidence type="ECO:0000313" key="2">
    <source>
        <dbReference type="EMBL" id="SYV96722.1"/>
    </source>
</evidence>
<evidence type="ECO:0000313" key="3">
    <source>
        <dbReference type="Proteomes" id="UP000257559"/>
    </source>
</evidence>
<dbReference type="Gene3D" id="3.20.20.80">
    <property type="entry name" value="Glycosidases"/>
    <property type="match status" value="1"/>
</dbReference>
<dbReference type="InterPro" id="IPR006047">
    <property type="entry name" value="GH13_cat_dom"/>
</dbReference>
<dbReference type="KEGG" id="medw:NCTC10132_00052"/>
<proteinExistence type="predicted"/>
<dbReference type="AlphaFoldDB" id="A0A3B0PIV8"/>
<evidence type="ECO:0000259" key="1">
    <source>
        <dbReference type="Pfam" id="PF00128"/>
    </source>
</evidence>
<dbReference type="Pfam" id="PF00128">
    <property type="entry name" value="Alpha-amylase"/>
    <property type="match status" value="1"/>
</dbReference>
<gene>
    <name evidence="2" type="ORF">NCTC10132_00052</name>
</gene>
<dbReference type="EMBL" id="LS991951">
    <property type="protein sequence ID" value="SYV96722.1"/>
    <property type="molecule type" value="Genomic_DNA"/>
</dbReference>
<feature type="domain" description="Glycosyl hydrolase family 13 catalytic" evidence="1">
    <location>
        <begin position="1"/>
        <end position="33"/>
    </location>
</feature>
<name>A0A3B0PIV8_9BACT</name>
<dbReference type="Proteomes" id="UP000257559">
    <property type="component" value="Chromosome"/>
</dbReference>
<keyword evidence="3" id="KW-1185">Reference proteome</keyword>
<dbReference type="InterPro" id="IPR017853">
    <property type="entry name" value="GH"/>
</dbReference>
<reference evidence="3" key="1">
    <citation type="submission" date="2018-06" db="EMBL/GenBank/DDBJ databases">
        <authorList>
            <consortium name="Pathogen Informatics"/>
        </authorList>
    </citation>
    <scope>NUCLEOTIDE SEQUENCE [LARGE SCALE GENOMIC DNA]</scope>
    <source>
        <strain evidence="3">NCTC10132</strain>
    </source>
</reference>
<feature type="non-terminal residue" evidence="2">
    <location>
        <position position="33"/>
    </location>
</feature>